<keyword evidence="2" id="KW-1185">Reference proteome</keyword>
<name>A0AAV5TU61_9BILA</name>
<evidence type="ECO:0000313" key="1">
    <source>
        <dbReference type="EMBL" id="GMS97992.1"/>
    </source>
</evidence>
<reference evidence="1" key="1">
    <citation type="submission" date="2023-10" db="EMBL/GenBank/DDBJ databases">
        <title>Genome assembly of Pristionchus species.</title>
        <authorList>
            <person name="Yoshida K."/>
            <person name="Sommer R.J."/>
        </authorList>
    </citation>
    <scope>NUCLEOTIDE SEQUENCE</scope>
    <source>
        <strain evidence="1">RS0144</strain>
    </source>
</reference>
<proteinExistence type="predicted"/>
<comment type="caution">
    <text evidence="1">The sequence shown here is derived from an EMBL/GenBank/DDBJ whole genome shotgun (WGS) entry which is preliminary data.</text>
</comment>
<accession>A0AAV5TU61</accession>
<sequence>VARLIDSIRATATSCCTFRCDHYRILEDPRLYMLAHLLYLIARCRQFETDEQQSDHSLKRTVFSIRHMHCSC</sequence>
<gene>
    <name evidence="1" type="ORF">PENTCL1PPCAC_20167</name>
</gene>
<evidence type="ECO:0000313" key="2">
    <source>
        <dbReference type="Proteomes" id="UP001432027"/>
    </source>
</evidence>
<protein>
    <submittedName>
        <fullName evidence="1">Uncharacterized protein</fullName>
    </submittedName>
</protein>
<dbReference type="EMBL" id="BTSX01000005">
    <property type="protein sequence ID" value="GMS97992.1"/>
    <property type="molecule type" value="Genomic_DNA"/>
</dbReference>
<feature type="non-terminal residue" evidence="1">
    <location>
        <position position="72"/>
    </location>
</feature>
<dbReference type="Proteomes" id="UP001432027">
    <property type="component" value="Unassembled WGS sequence"/>
</dbReference>
<organism evidence="1 2">
    <name type="scientific">Pristionchus entomophagus</name>
    <dbReference type="NCBI Taxonomy" id="358040"/>
    <lineage>
        <taxon>Eukaryota</taxon>
        <taxon>Metazoa</taxon>
        <taxon>Ecdysozoa</taxon>
        <taxon>Nematoda</taxon>
        <taxon>Chromadorea</taxon>
        <taxon>Rhabditida</taxon>
        <taxon>Rhabditina</taxon>
        <taxon>Diplogasteromorpha</taxon>
        <taxon>Diplogasteroidea</taxon>
        <taxon>Neodiplogasteridae</taxon>
        <taxon>Pristionchus</taxon>
    </lineage>
</organism>
<dbReference type="AlphaFoldDB" id="A0AAV5TU61"/>
<feature type="non-terminal residue" evidence="1">
    <location>
        <position position="1"/>
    </location>
</feature>